<dbReference type="Proteomes" id="UP000663419">
    <property type="component" value="Chromosome 5"/>
</dbReference>
<feature type="signal peptide" evidence="8">
    <location>
        <begin position="1"/>
        <end position="30"/>
    </location>
</feature>
<dbReference type="PANTHER" id="PTHR43772:SF2">
    <property type="entry name" value="PUTATIVE (AFU_ORTHOLOGUE AFUA_2G04480)-RELATED"/>
    <property type="match status" value="1"/>
</dbReference>
<gene>
    <name evidence="9" type="ORF">I7I53_04259</name>
</gene>
<comment type="similarity">
    <text evidence="1 6">Belongs to the glycosyl hydrolase 43 family.</text>
</comment>
<dbReference type="Pfam" id="PF04616">
    <property type="entry name" value="Glyco_hydro_43"/>
    <property type="match status" value="1"/>
</dbReference>
<feature type="chain" id="PRO_5034357258" evidence="8">
    <location>
        <begin position="31"/>
        <end position="268"/>
    </location>
</feature>
<dbReference type="AlphaFoldDB" id="A0A8A1LQQ9"/>
<dbReference type="PANTHER" id="PTHR43772">
    <property type="entry name" value="ENDO-1,4-BETA-XYLANASE"/>
    <property type="match status" value="1"/>
</dbReference>
<organism evidence="9 10">
    <name type="scientific">Ajellomyces capsulatus (strain H88)</name>
    <name type="common">Darling's disease fungus</name>
    <name type="synonym">Histoplasma capsulatum</name>
    <dbReference type="NCBI Taxonomy" id="544711"/>
    <lineage>
        <taxon>Eukaryota</taxon>
        <taxon>Fungi</taxon>
        <taxon>Dikarya</taxon>
        <taxon>Ascomycota</taxon>
        <taxon>Pezizomycotina</taxon>
        <taxon>Eurotiomycetes</taxon>
        <taxon>Eurotiomycetidae</taxon>
        <taxon>Onygenales</taxon>
        <taxon>Ajellomycetaceae</taxon>
        <taxon>Histoplasma</taxon>
    </lineage>
</organism>
<evidence type="ECO:0000256" key="4">
    <source>
        <dbReference type="ARBA" id="ARBA00023295"/>
    </source>
</evidence>
<evidence type="ECO:0000256" key="8">
    <source>
        <dbReference type="SAM" id="SignalP"/>
    </source>
</evidence>
<protein>
    <submittedName>
        <fullName evidence="9">Arabinan endo-1,5-alpha-L-arabinosidase A</fullName>
    </submittedName>
</protein>
<dbReference type="SUPFAM" id="SSF75005">
    <property type="entry name" value="Arabinanase/levansucrase/invertase"/>
    <property type="match status" value="1"/>
</dbReference>
<keyword evidence="7" id="KW-0472">Membrane</keyword>
<name>A0A8A1LQQ9_AJEC8</name>
<dbReference type="InterPro" id="IPR052176">
    <property type="entry name" value="Glycosyl_Hydrlase_43_Enz"/>
</dbReference>
<evidence type="ECO:0000256" key="6">
    <source>
        <dbReference type="RuleBase" id="RU361187"/>
    </source>
</evidence>
<dbReference type="EMBL" id="CP069106">
    <property type="protein sequence ID" value="QSS56131.1"/>
    <property type="molecule type" value="Genomic_DNA"/>
</dbReference>
<evidence type="ECO:0000256" key="5">
    <source>
        <dbReference type="PIRSR" id="PIRSR606710-2"/>
    </source>
</evidence>
<dbReference type="Gene3D" id="2.115.10.20">
    <property type="entry name" value="Glycosyl hydrolase domain, family 43"/>
    <property type="match status" value="1"/>
</dbReference>
<accession>A0A8A1LQQ9</accession>
<keyword evidence="8" id="KW-0732">Signal</keyword>
<evidence type="ECO:0000256" key="2">
    <source>
        <dbReference type="ARBA" id="ARBA00022801"/>
    </source>
</evidence>
<proteinExistence type="inferred from homology"/>
<keyword evidence="3" id="KW-0119">Carbohydrate metabolism</keyword>
<reference evidence="9" key="1">
    <citation type="submission" date="2021-01" db="EMBL/GenBank/DDBJ databases">
        <title>Chromosome-level genome assembly of a human fungal pathogen reveals clustering of transcriptionally co-regulated genes.</title>
        <authorList>
            <person name="Voorhies M."/>
            <person name="Cohen S."/>
            <person name="Shea T.P."/>
            <person name="Petrus S."/>
            <person name="Munoz J.F."/>
            <person name="Poplawski S."/>
            <person name="Goldman W.E."/>
            <person name="Michael T."/>
            <person name="Cuomo C.A."/>
            <person name="Sil A."/>
            <person name="Beyhan S."/>
        </authorList>
    </citation>
    <scope>NUCLEOTIDE SEQUENCE</scope>
    <source>
        <strain evidence="9">H88</strain>
    </source>
</reference>
<dbReference type="InterPro" id="IPR006710">
    <property type="entry name" value="Glyco_hydro_43"/>
</dbReference>
<sequence>MLKLRREYTATNSPLIVLVFLLFPLPLSLCQTAQLSSRAKTGNPIIEGWYADPELRIYEDAFYLYPTTSTSFNNQTFFDAFFSSDLLTWQRAGRILDFADVPWTTDRAAWAPTVGYKDGSYFLYYSAGDGVGIGVAVSKSPAGPFKDVLGRPLIGDYVFGAQPIDAMVFMDGQEGRGEGRNYLYWGGRGHAVVGELADDMVSFKGGFREVTPEKAYVEAPWMLKRKGVYYFFYSVGGCVLFILLTPFFLVLPPCSYVNDEFRKKKKKT</sequence>
<evidence type="ECO:0000256" key="1">
    <source>
        <dbReference type="ARBA" id="ARBA00009865"/>
    </source>
</evidence>
<dbReference type="InterPro" id="IPR023296">
    <property type="entry name" value="Glyco_hydro_beta-prop_sf"/>
</dbReference>
<evidence type="ECO:0000313" key="10">
    <source>
        <dbReference type="Proteomes" id="UP000663419"/>
    </source>
</evidence>
<dbReference type="GO" id="GO:0004553">
    <property type="term" value="F:hydrolase activity, hydrolyzing O-glycosyl compounds"/>
    <property type="evidence" value="ECO:0007669"/>
    <property type="project" value="InterPro"/>
</dbReference>
<dbReference type="GO" id="GO:0005975">
    <property type="term" value="P:carbohydrate metabolic process"/>
    <property type="evidence" value="ECO:0007669"/>
    <property type="project" value="InterPro"/>
</dbReference>
<keyword evidence="7" id="KW-1133">Transmembrane helix</keyword>
<keyword evidence="7" id="KW-0812">Transmembrane</keyword>
<keyword evidence="2 6" id="KW-0378">Hydrolase</keyword>
<keyword evidence="4 6" id="KW-0326">Glycosidase</keyword>
<feature type="site" description="Important for catalytic activity, responsible for pKa modulation of the active site Glu and correct orientation of both the proton donor and substrate" evidence="5">
    <location>
        <position position="165"/>
    </location>
</feature>
<feature type="transmembrane region" description="Helical" evidence="7">
    <location>
        <begin position="230"/>
        <end position="257"/>
    </location>
</feature>
<dbReference type="VEuPathDB" id="FungiDB:I7I53_04259"/>
<evidence type="ECO:0000313" key="9">
    <source>
        <dbReference type="EMBL" id="QSS56131.1"/>
    </source>
</evidence>
<evidence type="ECO:0000256" key="7">
    <source>
        <dbReference type="SAM" id="Phobius"/>
    </source>
</evidence>
<evidence type="ECO:0000256" key="3">
    <source>
        <dbReference type="ARBA" id="ARBA00023277"/>
    </source>
</evidence>